<dbReference type="Pfam" id="PF01037">
    <property type="entry name" value="AsnC_trans_reg"/>
    <property type="match status" value="1"/>
</dbReference>
<dbReference type="GO" id="GO:0006355">
    <property type="term" value="P:regulation of DNA-templated transcription"/>
    <property type="evidence" value="ECO:0007669"/>
    <property type="project" value="UniProtKB-ARBA"/>
</dbReference>
<evidence type="ECO:0000256" key="3">
    <source>
        <dbReference type="ARBA" id="ARBA00023163"/>
    </source>
</evidence>
<protein>
    <submittedName>
        <fullName evidence="5">Lrp/AsnC family transcriptional regulator</fullName>
    </submittedName>
</protein>
<evidence type="ECO:0000256" key="2">
    <source>
        <dbReference type="ARBA" id="ARBA00023125"/>
    </source>
</evidence>
<reference evidence="5 6" key="2">
    <citation type="submission" date="2019-02" db="EMBL/GenBank/DDBJ databases">
        <title>'Lichenibacterium ramalinii' gen. nov. sp. nov., 'Lichenibacterium minor' gen. nov. sp. nov.</title>
        <authorList>
            <person name="Pankratov T."/>
        </authorList>
    </citation>
    <scope>NUCLEOTIDE SEQUENCE [LARGE SCALE GENOMIC DNA]</scope>
    <source>
        <strain evidence="5 6">RmlP001</strain>
    </source>
</reference>
<organism evidence="5 6">
    <name type="scientific">Lichenibacterium ramalinae</name>
    <dbReference type="NCBI Taxonomy" id="2316527"/>
    <lineage>
        <taxon>Bacteria</taxon>
        <taxon>Pseudomonadati</taxon>
        <taxon>Pseudomonadota</taxon>
        <taxon>Alphaproteobacteria</taxon>
        <taxon>Hyphomicrobiales</taxon>
        <taxon>Lichenihabitantaceae</taxon>
        <taxon>Lichenibacterium</taxon>
    </lineage>
</organism>
<dbReference type="InterPro" id="IPR011008">
    <property type="entry name" value="Dimeric_a/b-barrel"/>
</dbReference>
<feature type="domain" description="HTH asnC-type" evidence="4">
    <location>
        <begin position="2"/>
        <end position="63"/>
    </location>
</feature>
<dbReference type="Gene3D" id="3.30.70.920">
    <property type="match status" value="1"/>
</dbReference>
<dbReference type="SUPFAM" id="SSF46785">
    <property type="entry name" value="Winged helix' DNA-binding domain"/>
    <property type="match status" value="1"/>
</dbReference>
<dbReference type="Pfam" id="PF13412">
    <property type="entry name" value="HTH_24"/>
    <property type="match status" value="1"/>
</dbReference>
<dbReference type="AlphaFoldDB" id="A0A4V1RI89"/>
<dbReference type="InterPro" id="IPR019887">
    <property type="entry name" value="Tscrpt_reg_AsnC/Lrp_C"/>
</dbReference>
<comment type="caution">
    <text evidence="5">The sequence shown here is derived from an EMBL/GenBank/DDBJ whole genome shotgun (WGS) entry which is preliminary data.</text>
</comment>
<accession>A0A4V1RI89</accession>
<dbReference type="GO" id="GO:0043200">
    <property type="term" value="P:response to amino acid"/>
    <property type="evidence" value="ECO:0007669"/>
    <property type="project" value="TreeGrafter"/>
</dbReference>
<keyword evidence="3" id="KW-0804">Transcription</keyword>
<dbReference type="Gene3D" id="1.10.10.10">
    <property type="entry name" value="Winged helix-like DNA-binding domain superfamily/Winged helix DNA-binding domain"/>
    <property type="match status" value="1"/>
</dbReference>
<dbReference type="InterPro" id="IPR036388">
    <property type="entry name" value="WH-like_DNA-bd_sf"/>
</dbReference>
<dbReference type="OrthoDB" id="7847328at2"/>
<dbReference type="CDD" id="cd00090">
    <property type="entry name" value="HTH_ARSR"/>
    <property type="match status" value="1"/>
</dbReference>
<dbReference type="GO" id="GO:0005829">
    <property type="term" value="C:cytosol"/>
    <property type="evidence" value="ECO:0007669"/>
    <property type="project" value="TreeGrafter"/>
</dbReference>
<dbReference type="InterPro" id="IPR019888">
    <property type="entry name" value="Tscrpt_reg_AsnC-like"/>
</dbReference>
<dbReference type="InterPro" id="IPR036390">
    <property type="entry name" value="WH_DNA-bd_sf"/>
</dbReference>
<dbReference type="PRINTS" id="PR00033">
    <property type="entry name" value="HTHASNC"/>
</dbReference>
<keyword evidence="2" id="KW-0238">DNA-binding</keyword>
<proteinExistence type="predicted"/>
<dbReference type="Proteomes" id="UP000289411">
    <property type="component" value="Unassembled WGS sequence"/>
</dbReference>
<reference evidence="5 6" key="1">
    <citation type="submission" date="2018-09" db="EMBL/GenBank/DDBJ databases">
        <authorList>
            <person name="Grouzdev D.S."/>
            <person name="Krutkina M.S."/>
        </authorList>
    </citation>
    <scope>NUCLEOTIDE SEQUENCE [LARGE SCALE GENOMIC DNA]</scope>
    <source>
        <strain evidence="5 6">RmlP001</strain>
    </source>
</reference>
<dbReference type="InterPro" id="IPR011991">
    <property type="entry name" value="ArsR-like_HTH"/>
</dbReference>
<dbReference type="SMART" id="SM00344">
    <property type="entry name" value="HTH_ASNC"/>
    <property type="match status" value="1"/>
</dbReference>
<keyword evidence="6" id="KW-1185">Reference proteome</keyword>
<evidence type="ECO:0000313" key="5">
    <source>
        <dbReference type="EMBL" id="RYB02803.1"/>
    </source>
</evidence>
<dbReference type="GO" id="GO:0043565">
    <property type="term" value="F:sequence-specific DNA binding"/>
    <property type="evidence" value="ECO:0007669"/>
    <property type="project" value="InterPro"/>
</dbReference>
<name>A0A4V1RI89_9HYPH</name>
<dbReference type="InterPro" id="IPR000485">
    <property type="entry name" value="AsnC-type_HTH_dom"/>
</dbReference>
<dbReference type="PROSITE" id="PS50956">
    <property type="entry name" value="HTH_ASNC_2"/>
    <property type="match status" value="1"/>
</dbReference>
<keyword evidence="1" id="KW-0805">Transcription regulation</keyword>
<sequence length="153" mass="17255">MLDDRDRKLLTLLQRDAEASVTVLAERVALSVSACSRRIARLREAGYIARQVAILDRRAMRVPTTVFVMVRTTRHAADWLDAFRRALADIPEIVEVHRLTGHYDYVLKMVLPNVEHYDTVYKALVGRVELSDVSASISMETLKDDSALPTGFA</sequence>
<dbReference type="SUPFAM" id="SSF54909">
    <property type="entry name" value="Dimeric alpha+beta barrel"/>
    <property type="match status" value="1"/>
</dbReference>
<evidence type="ECO:0000256" key="1">
    <source>
        <dbReference type="ARBA" id="ARBA00023015"/>
    </source>
</evidence>
<dbReference type="PANTHER" id="PTHR30154:SF34">
    <property type="entry name" value="TRANSCRIPTIONAL REGULATOR AZLB"/>
    <property type="match status" value="1"/>
</dbReference>
<dbReference type="EMBL" id="QYBC01000017">
    <property type="protein sequence ID" value="RYB02803.1"/>
    <property type="molecule type" value="Genomic_DNA"/>
</dbReference>
<evidence type="ECO:0000259" key="4">
    <source>
        <dbReference type="PROSITE" id="PS50956"/>
    </source>
</evidence>
<evidence type="ECO:0000313" key="6">
    <source>
        <dbReference type="Proteomes" id="UP000289411"/>
    </source>
</evidence>
<gene>
    <name evidence="5" type="ORF">D3272_19040</name>
</gene>
<dbReference type="PANTHER" id="PTHR30154">
    <property type="entry name" value="LEUCINE-RESPONSIVE REGULATORY PROTEIN"/>
    <property type="match status" value="1"/>
</dbReference>
<dbReference type="RefSeq" id="WP_129220804.1">
    <property type="nucleotide sequence ID" value="NZ_QYBC01000017.1"/>
</dbReference>